<proteinExistence type="predicted"/>
<gene>
    <name evidence="1" type="ORF">LSINAPIS_LOCUS8641</name>
</gene>
<evidence type="ECO:0000313" key="1">
    <source>
        <dbReference type="EMBL" id="VVC97338.1"/>
    </source>
</evidence>
<name>A0A5E4QJR1_9NEOP</name>
<keyword evidence="2" id="KW-1185">Reference proteome</keyword>
<dbReference type="Proteomes" id="UP000324832">
    <property type="component" value="Unassembled WGS sequence"/>
</dbReference>
<dbReference type="AlphaFoldDB" id="A0A5E4QJR1"/>
<protein>
    <submittedName>
        <fullName evidence="1">Uncharacterized protein</fullName>
    </submittedName>
</protein>
<evidence type="ECO:0000313" key="2">
    <source>
        <dbReference type="Proteomes" id="UP000324832"/>
    </source>
</evidence>
<sequence length="83" mass="9441">MPPTWPRRAAGRKLANRLSSAASAVKKIRQLTDIDTARLVYFSYFHSTMSYGILLWGNAADINTIFVLQKRAIRTIYNLGPRE</sequence>
<accession>A0A5E4QJR1</accession>
<reference evidence="1 2" key="1">
    <citation type="submission" date="2017-07" db="EMBL/GenBank/DDBJ databases">
        <authorList>
            <person name="Talla V."/>
            <person name="Backstrom N."/>
        </authorList>
    </citation>
    <scope>NUCLEOTIDE SEQUENCE [LARGE SCALE GENOMIC DNA]</scope>
</reference>
<dbReference type="EMBL" id="FZQP02003113">
    <property type="protein sequence ID" value="VVC97338.1"/>
    <property type="molecule type" value="Genomic_DNA"/>
</dbReference>
<organism evidence="1 2">
    <name type="scientific">Leptidea sinapis</name>
    <dbReference type="NCBI Taxonomy" id="189913"/>
    <lineage>
        <taxon>Eukaryota</taxon>
        <taxon>Metazoa</taxon>
        <taxon>Ecdysozoa</taxon>
        <taxon>Arthropoda</taxon>
        <taxon>Hexapoda</taxon>
        <taxon>Insecta</taxon>
        <taxon>Pterygota</taxon>
        <taxon>Neoptera</taxon>
        <taxon>Endopterygota</taxon>
        <taxon>Lepidoptera</taxon>
        <taxon>Glossata</taxon>
        <taxon>Ditrysia</taxon>
        <taxon>Papilionoidea</taxon>
        <taxon>Pieridae</taxon>
        <taxon>Dismorphiinae</taxon>
        <taxon>Leptidea</taxon>
    </lineage>
</organism>